<dbReference type="AlphaFoldDB" id="A0A8A0RN65"/>
<dbReference type="Gene3D" id="3.40.33.10">
    <property type="entry name" value="CAP"/>
    <property type="match status" value="1"/>
</dbReference>
<feature type="domain" description="SCP" evidence="2">
    <location>
        <begin position="85"/>
        <end position="197"/>
    </location>
</feature>
<proteinExistence type="predicted"/>
<evidence type="ECO:0000313" key="4">
    <source>
        <dbReference type="Proteomes" id="UP000662904"/>
    </source>
</evidence>
<dbReference type="KEGG" id="kme:H0A61_01385"/>
<gene>
    <name evidence="3" type="ORF">H0A61_01385</name>
</gene>
<accession>A0A8A0RN65</accession>
<dbReference type="PANTHER" id="PTHR31157">
    <property type="entry name" value="SCP DOMAIN-CONTAINING PROTEIN"/>
    <property type="match status" value="1"/>
</dbReference>
<evidence type="ECO:0000259" key="2">
    <source>
        <dbReference type="Pfam" id="PF00188"/>
    </source>
</evidence>
<dbReference type="InterPro" id="IPR014044">
    <property type="entry name" value="CAP_dom"/>
</dbReference>
<keyword evidence="4" id="KW-1185">Reference proteome</keyword>
<feature type="region of interest" description="Disordered" evidence="1">
    <location>
        <begin position="43"/>
        <end position="72"/>
    </location>
</feature>
<reference evidence="3" key="1">
    <citation type="submission" date="2020-07" db="EMBL/GenBank/DDBJ databases">
        <title>Koleobacter methoxysyntrophicus gen. nov., sp. nov., a novel anaerobic bacterium isolated from deep subsurface oil field and proposal of Koleobacterales ord. nov. in the phylum Firmicutes.</title>
        <authorList>
            <person name="Sakamoto S."/>
            <person name="Tamaki H."/>
        </authorList>
    </citation>
    <scope>NUCLEOTIDE SEQUENCE</scope>
    <source>
        <strain evidence="3">NRmbB1</strain>
    </source>
</reference>
<evidence type="ECO:0000256" key="1">
    <source>
        <dbReference type="SAM" id="MobiDB-lite"/>
    </source>
</evidence>
<evidence type="ECO:0000313" key="3">
    <source>
        <dbReference type="EMBL" id="QSQ09028.1"/>
    </source>
</evidence>
<dbReference type="CDD" id="cd05379">
    <property type="entry name" value="CAP_bacterial"/>
    <property type="match status" value="1"/>
</dbReference>
<sequence>MNKKALTLFMVLVLGFSYIFLLPEKCEASWLLERYLAQRGNNTVEKPVQPPTDPKNTAPAYPVPTNPDPQTPSMVLKDDATLMIDMVNNERIKNGLKPLEVLPALMKTAEDKSIDMVENNYFSHTSPTYGPFYSMVYSRGIRFRSVGENLAKARNTKTAFYLLMGSEPHKKNMLNPYFTHIGVGIVKDKYGVVVTQLFIAQ</sequence>
<dbReference type="InterPro" id="IPR035940">
    <property type="entry name" value="CAP_sf"/>
</dbReference>
<protein>
    <recommendedName>
        <fullName evidence="2">SCP domain-containing protein</fullName>
    </recommendedName>
</protein>
<dbReference type="PANTHER" id="PTHR31157:SF1">
    <property type="entry name" value="SCP DOMAIN-CONTAINING PROTEIN"/>
    <property type="match status" value="1"/>
</dbReference>
<organism evidence="3 4">
    <name type="scientific">Koleobacter methoxysyntrophicus</name>
    <dbReference type="NCBI Taxonomy" id="2751313"/>
    <lineage>
        <taxon>Bacteria</taxon>
        <taxon>Bacillati</taxon>
        <taxon>Bacillota</taxon>
        <taxon>Clostridia</taxon>
        <taxon>Koleobacterales</taxon>
        <taxon>Koleobacteraceae</taxon>
        <taxon>Koleobacter</taxon>
    </lineage>
</organism>
<name>A0A8A0RN65_9FIRM</name>
<dbReference type="RefSeq" id="WP_206709220.1">
    <property type="nucleotide sequence ID" value="NZ_CP059066.1"/>
</dbReference>
<dbReference type="Proteomes" id="UP000662904">
    <property type="component" value="Chromosome"/>
</dbReference>
<dbReference type="EMBL" id="CP059066">
    <property type="protein sequence ID" value="QSQ09028.1"/>
    <property type="molecule type" value="Genomic_DNA"/>
</dbReference>
<dbReference type="SUPFAM" id="SSF55797">
    <property type="entry name" value="PR-1-like"/>
    <property type="match status" value="1"/>
</dbReference>
<dbReference type="Pfam" id="PF00188">
    <property type="entry name" value="CAP"/>
    <property type="match status" value="1"/>
</dbReference>
<feature type="compositionally biased region" description="Pro residues" evidence="1">
    <location>
        <begin position="61"/>
        <end position="70"/>
    </location>
</feature>